<evidence type="ECO:0000313" key="3">
    <source>
        <dbReference type="Proteomes" id="UP000187406"/>
    </source>
</evidence>
<organism evidence="2 3">
    <name type="scientific">Cephalotus follicularis</name>
    <name type="common">Albany pitcher plant</name>
    <dbReference type="NCBI Taxonomy" id="3775"/>
    <lineage>
        <taxon>Eukaryota</taxon>
        <taxon>Viridiplantae</taxon>
        <taxon>Streptophyta</taxon>
        <taxon>Embryophyta</taxon>
        <taxon>Tracheophyta</taxon>
        <taxon>Spermatophyta</taxon>
        <taxon>Magnoliopsida</taxon>
        <taxon>eudicotyledons</taxon>
        <taxon>Gunneridae</taxon>
        <taxon>Pentapetalae</taxon>
        <taxon>rosids</taxon>
        <taxon>fabids</taxon>
        <taxon>Oxalidales</taxon>
        <taxon>Cephalotaceae</taxon>
        <taxon>Cephalotus</taxon>
    </lineage>
</organism>
<feature type="compositionally biased region" description="Basic and acidic residues" evidence="1">
    <location>
        <begin position="158"/>
        <end position="169"/>
    </location>
</feature>
<gene>
    <name evidence="2" type="ORF">CFOL_v3_23748</name>
</gene>
<keyword evidence="3" id="KW-1185">Reference proteome</keyword>
<accession>A0A1Q3CJ88</accession>
<evidence type="ECO:0000256" key="1">
    <source>
        <dbReference type="SAM" id="MobiDB-lite"/>
    </source>
</evidence>
<dbReference type="OrthoDB" id="1112980at2759"/>
<sequence>MANTSKDLLHLEHKNSSSVPESTLLVFNKEFSNPQCKKPNPGKNSITAPLPKSQVLGKLKDFLGVISEANKRLEVDAKDNAQEYNIEVLNGNESEVIEMDLMLGVADLNTPEAVAAAEAAIASHEPVIPLAIGSGESDLEDSSDDDDDDDSSDDDDDDKRTHYPLEHKRSMSSKNDSLTEAAGKTPSGKRSKIVELS</sequence>
<dbReference type="PANTHER" id="PTHR28674">
    <property type="entry name" value="SIMILAR TO DNA SEGMENT, CHR 10, WAYNE STATE UNIVERSITY 102,-EXPRESSED"/>
    <property type="match status" value="1"/>
</dbReference>
<dbReference type="FunCoup" id="A0A1Q3CJ88">
    <property type="interactions" value="32"/>
</dbReference>
<protein>
    <submittedName>
        <fullName evidence="2">Uncharacterized protein</fullName>
    </submittedName>
</protein>
<evidence type="ECO:0000313" key="2">
    <source>
        <dbReference type="EMBL" id="GAV80287.1"/>
    </source>
</evidence>
<dbReference type="EMBL" id="BDDD01002150">
    <property type="protein sequence ID" value="GAV80287.1"/>
    <property type="molecule type" value="Genomic_DNA"/>
</dbReference>
<dbReference type="GO" id="GO:0000492">
    <property type="term" value="P:box C/D snoRNP assembly"/>
    <property type="evidence" value="ECO:0007669"/>
    <property type="project" value="InterPro"/>
</dbReference>
<feature type="region of interest" description="Disordered" evidence="1">
    <location>
        <begin position="132"/>
        <end position="197"/>
    </location>
</feature>
<name>A0A1Q3CJ88_CEPFO</name>
<dbReference type="AlphaFoldDB" id="A0A1Q3CJ88"/>
<feature type="compositionally biased region" description="Acidic residues" evidence="1">
    <location>
        <begin position="137"/>
        <end position="157"/>
    </location>
</feature>
<dbReference type="InParanoid" id="A0A1Q3CJ88"/>
<dbReference type="GO" id="GO:0062064">
    <property type="term" value="F:box C/D methylation guide snoRNP complex binding"/>
    <property type="evidence" value="ECO:0007669"/>
    <property type="project" value="TreeGrafter"/>
</dbReference>
<comment type="caution">
    <text evidence="2">The sequence shown here is derived from an EMBL/GenBank/DDBJ whole genome shotgun (WGS) entry which is preliminary data.</text>
</comment>
<dbReference type="InterPro" id="IPR027921">
    <property type="entry name" value="NOPCHAP1"/>
</dbReference>
<reference evidence="3" key="1">
    <citation type="submission" date="2016-04" db="EMBL/GenBank/DDBJ databases">
        <title>Cephalotus genome sequencing.</title>
        <authorList>
            <person name="Fukushima K."/>
            <person name="Hasebe M."/>
            <person name="Fang X."/>
        </authorList>
    </citation>
    <scope>NUCLEOTIDE SEQUENCE [LARGE SCALE GENOMIC DNA]</scope>
    <source>
        <strain evidence="3">cv. St1</strain>
    </source>
</reference>
<dbReference type="Pfam" id="PF15370">
    <property type="entry name" value="NOPCHAP1"/>
    <property type="match status" value="1"/>
</dbReference>
<proteinExistence type="predicted"/>
<dbReference type="STRING" id="3775.A0A1Q3CJ88"/>
<dbReference type="PANTHER" id="PTHR28674:SF1">
    <property type="entry name" value="NOP PROTEIN CHAPERONE 1"/>
    <property type="match status" value="1"/>
</dbReference>
<dbReference type="Proteomes" id="UP000187406">
    <property type="component" value="Unassembled WGS sequence"/>
</dbReference>